<accession>A0A0V0RV43</accession>
<dbReference type="AlphaFoldDB" id="A0A0V0RV43"/>
<dbReference type="OrthoDB" id="10457097at2759"/>
<evidence type="ECO:0000313" key="1">
    <source>
        <dbReference type="EMBL" id="KRX18366.1"/>
    </source>
</evidence>
<evidence type="ECO:0000313" key="2">
    <source>
        <dbReference type="Proteomes" id="UP000054630"/>
    </source>
</evidence>
<dbReference type="Proteomes" id="UP000054630">
    <property type="component" value="Unassembled WGS sequence"/>
</dbReference>
<protein>
    <submittedName>
        <fullName evidence="1">Uncharacterized protein</fullName>
    </submittedName>
</protein>
<gene>
    <name evidence="1" type="ORF">T07_3243</name>
</gene>
<organism evidence="1 2">
    <name type="scientific">Trichinella nelsoni</name>
    <dbReference type="NCBI Taxonomy" id="6336"/>
    <lineage>
        <taxon>Eukaryota</taxon>
        <taxon>Metazoa</taxon>
        <taxon>Ecdysozoa</taxon>
        <taxon>Nematoda</taxon>
        <taxon>Enoplea</taxon>
        <taxon>Dorylaimia</taxon>
        <taxon>Trichinellida</taxon>
        <taxon>Trichinellidae</taxon>
        <taxon>Trichinella</taxon>
    </lineage>
</organism>
<proteinExistence type="predicted"/>
<dbReference type="EMBL" id="JYDL01000073">
    <property type="protein sequence ID" value="KRX18366.1"/>
    <property type="molecule type" value="Genomic_DNA"/>
</dbReference>
<comment type="caution">
    <text evidence="1">The sequence shown here is derived from an EMBL/GenBank/DDBJ whole genome shotgun (WGS) entry which is preliminary data.</text>
</comment>
<keyword evidence="2" id="KW-1185">Reference proteome</keyword>
<sequence>MDYGRRSMFALLLARRKLLGMHASIGLWQGKLRDGYKLARIWSSIKHTFVFA</sequence>
<reference evidence="1 2" key="1">
    <citation type="submission" date="2015-01" db="EMBL/GenBank/DDBJ databases">
        <title>Evolution of Trichinella species and genotypes.</title>
        <authorList>
            <person name="Korhonen P.K."/>
            <person name="Edoardo P."/>
            <person name="Giuseppe L.R."/>
            <person name="Gasser R.B."/>
        </authorList>
    </citation>
    <scope>NUCLEOTIDE SEQUENCE [LARGE SCALE GENOMIC DNA]</scope>
    <source>
        <strain evidence="1">ISS37</strain>
    </source>
</reference>
<name>A0A0V0RV43_9BILA</name>